<evidence type="ECO:0000256" key="3">
    <source>
        <dbReference type="ARBA" id="ARBA00022989"/>
    </source>
</evidence>
<feature type="region of interest" description="Disordered" evidence="5">
    <location>
        <begin position="1"/>
        <end position="64"/>
    </location>
</feature>
<evidence type="ECO:0000313" key="7">
    <source>
        <dbReference type="EMBL" id="KAJ6262189.1"/>
    </source>
</evidence>
<accession>A0AAD6J233</accession>
<keyword evidence="8" id="KW-1185">Reference proteome</keyword>
<evidence type="ECO:0008006" key="9">
    <source>
        <dbReference type="Google" id="ProtNLM"/>
    </source>
</evidence>
<evidence type="ECO:0000256" key="6">
    <source>
        <dbReference type="SAM" id="Phobius"/>
    </source>
</evidence>
<gene>
    <name evidence="7" type="ORF">Dda_2994</name>
</gene>
<feature type="compositionally biased region" description="Polar residues" evidence="5">
    <location>
        <begin position="1"/>
        <end position="12"/>
    </location>
</feature>
<organism evidence="7 8">
    <name type="scientific">Drechslerella dactyloides</name>
    <name type="common">Nematode-trapping fungus</name>
    <name type="synonym">Arthrobotrys dactyloides</name>
    <dbReference type="NCBI Taxonomy" id="74499"/>
    <lineage>
        <taxon>Eukaryota</taxon>
        <taxon>Fungi</taxon>
        <taxon>Dikarya</taxon>
        <taxon>Ascomycota</taxon>
        <taxon>Pezizomycotina</taxon>
        <taxon>Orbiliomycetes</taxon>
        <taxon>Orbiliales</taxon>
        <taxon>Orbiliaceae</taxon>
        <taxon>Drechslerella</taxon>
    </lineage>
</organism>
<evidence type="ECO:0000313" key="8">
    <source>
        <dbReference type="Proteomes" id="UP001221413"/>
    </source>
</evidence>
<dbReference type="Proteomes" id="UP001221413">
    <property type="component" value="Unassembled WGS sequence"/>
</dbReference>
<protein>
    <recommendedName>
        <fullName evidence="9">Bladder cancer-related BC10-like protein</fullName>
    </recommendedName>
</protein>
<comment type="caution">
    <text evidence="7">The sequence shown here is derived from an EMBL/GenBank/DDBJ whole genome shotgun (WGS) entry which is preliminary data.</text>
</comment>
<comment type="subcellular location">
    <subcellularLocation>
        <location evidence="1">Membrane</location>
    </subcellularLocation>
</comment>
<evidence type="ECO:0000256" key="5">
    <source>
        <dbReference type="SAM" id="MobiDB-lite"/>
    </source>
</evidence>
<feature type="transmembrane region" description="Helical" evidence="6">
    <location>
        <begin position="162"/>
        <end position="184"/>
    </location>
</feature>
<dbReference type="PANTHER" id="PTHR13259:SF1">
    <property type="entry name" value="BLADDER CANCER-ASSOCIATED PROTEIN"/>
    <property type="match status" value="1"/>
</dbReference>
<dbReference type="Pfam" id="PF06726">
    <property type="entry name" value="BC10"/>
    <property type="match status" value="1"/>
</dbReference>
<reference evidence="7" key="1">
    <citation type="submission" date="2023-01" db="EMBL/GenBank/DDBJ databases">
        <title>The chitinases involved in constricting ring structure development in the nematode-trapping fungus Drechslerella dactyloides.</title>
        <authorList>
            <person name="Wang R."/>
            <person name="Zhang L."/>
            <person name="Tang P."/>
            <person name="Li S."/>
            <person name="Liang L."/>
        </authorList>
    </citation>
    <scope>NUCLEOTIDE SEQUENCE</scope>
    <source>
        <strain evidence="7">YMF1.00031</strain>
    </source>
</reference>
<dbReference type="GO" id="GO:0016020">
    <property type="term" value="C:membrane"/>
    <property type="evidence" value="ECO:0007669"/>
    <property type="project" value="UniProtKB-SubCell"/>
</dbReference>
<dbReference type="AlphaFoldDB" id="A0AAD6J233"/>
<dbReference type="PANTHER" id="PTHR13259">
    <property type="entry name" value="BLADDER CANCER 10 KD PROTEIN HOMOLOG"/>
    <property type="match status" value="1"/>
</dbReference>
<proteinExistence type="predicted"/>
<feature type="compositionally biased region" description="Low complexity" evidence="5">
    <location>
        <begin position="30"/>
        <end position="44"/>
    </location>
</feature>
<evidence type="ECO:0000256" key="4">
    <source>
        <dbReference type="ARBA" id="ARBA00023136"/>
    </source>
</evidence>
<evidence type="ECO:0000256" key="1">
    <source>
        <dbReference type="ARBA" id="ARBA00004370"/>
    </source>
</evidence>
<keyword evidence="2 6" id="KW-0812">Transmembrane</keyword>
<dbReference type="InterPro" id="IPR009598">
    <property type="entry name" value="BCALP"/>
</dbReference>
<name>A0AAD6J233_DREDA</name>
<feature type="compositionally biased region" description="Low complexity" evidence="5">
    <location>
        <begin position="91"/>
        <end position="100"/>
    </location>
</feature>
<keyword evidence="3 6" id="KW-1133">Transmembrane helix</keyword>
<dbReference type="SMART" id="SM01396">
    <property type="entry name" value="BC10"/>
    <property type="match status" value="1"/>
</dbReference>
<keyword evidence="4 6" id="KW-0472">Membrane</keyword>
<feature type="region of interest" description="Disordered" evidence="5">
    <location>
        <begin position="82"/>
        <end position="120"/>
    </location>
</feature>
<sequence length="284" mass="31214">MKPAERQNTSPPNDIYLPPNTIRIPRSRTTRFYTSRRGSSSIEDSSARRDDLSAAGAGSRPMPAAHDLGRLIGLSFCARQTSHRPSPIPLPSSLSSTLPSRPKDGPSCRQSTSSATAAGKRPFIAARSRRPSLSELLPIPSIRLTRPATAATMFCLRSWLPLLFIPTSASPAFIVMFLISTYLFHRPCVYCSVIMLILFTSSCQWSDRCFLDTNNGHWFEPRVLSHASISSTGSTIAPGPGLQLPVADAESHLGQWTGLGLEWLRSLLGRREWRVPCVDVTVRL</sequence>
<evidence type="ECO:0000256" key="2">
    <source>
        <dbReference type="ARBA" id="ARBA00022692"/>
    </source>
</evidence>
<dbReference type="EMBL" id="JAQGDS010000003">
    <property type="protein sequence ID" value="KAJ6262189.1"/>
    <property type="molecule type" value="Genomic_DNA"/>
</dbReference>